<protein>
    <submittedName>
        <fullName evidence="2">Uncharacterized protein</fullName>
    </submittedName>
</protein>
<feature type="compositionally biased region" description="Polar residues" evidence="1">
    <location>
        <begin position="19"/>
        <end position="28"/>
    </location>
</feature>
<keyword evidence="3" id="KW-1185">Reference proteome</keyword>
<reference evidence="2" key="1">
    <citation type="submission" date="2020-11" db="EMBL/GenBank/DDBJ databases">
        <authorList>
            <consortium name="DOE Joint Genome Institute"/>
            <person name="Ahrendt S."/>
            <person name="Riley R."/>
            <person name="Andreopoulos W."/>
            <person name="Labutti K."/>
            <person name="Pangilinan J."/>
            <person name="Ruiz-Duenas F.J."/>
            <person name="Barrasa J.M."/>
            <person name="Sanchez-Garcia M."/>
            <person name="Camarero S."/>
            <person name="Miyauchi S."/>
            <person name="Serrano A."/>
            <person name="Linde D."/>
            <person name="Babiker R."/>
            <person name="Drula E."/>
            <person name="Ayuso-Fernandez I."/>
            <person name="Pacheco R."/>
            <person name="Padilla G."/>
            <person name="Ferreira P."/>
            <person name="Barriuso J."/>
            <person name="Kellner H."/>
            <person name="Castanera R."/>
            <person name="Alfaro M."/>
            <person name="Ramirez L."/>
            <person name="Pisabarro A.G."/>
            <person name="Kuo A."/>
            <person name="Tritt A."/>
            <person name="Lipzen A."/>
            <person name="He G."/>
            <person name="Yan M."/>
            <person name="Ng V."/>
            <person name="Cullen D."/>
            <person name="Martin F."/>
            <person name="Rosso M.-N."/>
            <person name="Henrissat B."/>
            <person name="Hibbett D."/>
            <person name="Martinez A.T."/>
            <person name="Grigoriev I.V."/>
        </authorList>
    </citation>
    <scope>NUCLEOTIDE SEQUENCE</scope>
    <source>
        <strain evidence="2">CBS 506.95</strain>
    </source>
</reference>
<dbReference type="OrthoDB" id="3063824at2759"/>
<sequence>MEEYTHGLSEESLGDDSTMHPNHSTTAQDGEHNTRSPSFAPKDGSARKKIVYLCVHGSKNYLHYAVVPLPSSYQDAKKTAIDVLGGYLGYPNIIPDDIYLRYGIKRGSGLHWAYIKPDFWDQVITGGEELRIVRKVKSGQDEVEIESEQQKSLFVTFRLGKNAQASPRDKYARMLLAENDFETKKSLVKLFCQSLTPMTRAANLILFAVIKNQDGRWVASVIDTSEGLWKKTILECKKENPHFEILVVESPE</sequence>
<feature type="region of interest" description="Disordered" evidence="1">
    <location>
        <begin position="1"/>
        <end position="42"/>
    </location>
</feature>
<gene>
    <name evidence="2" type="ORF">CPB83DRAFT_911007</name>
</gene>
<organism evidence="2 3">
    <name type="scientific">Crepidotus variabilis</name>
    <dbReference type="NCBI Taxonomy" id="179855"/>
    <lineage>
        <taxon>Eukaryota</taxon>
        <taxon>Fungi</taxon>
        <taxon>Dikarya</taxon>
        <taxon>Basidiomycota</taxon>
        <taxon>Agaricomycotina</taxon>
        <taxon>Agaricomycetes</taxon>
        <taxon>Agaricomycetidae</taxon>
        <taxon>Agaricales</taxon>
        <taxon>Agaricineae</taxon>
        <taxon>Crepidotaceae</taxon>
        <taxon>Crepidotus</taxon>
    </lineage>
</organism>
<name>A0A9P6E5U5_9AGAR</name>
<dbReference type="EMBL" id="MU157929">
    <property type="protein sequence ID" value="KAF9522954.1"/>
    <property type="molecule type" value="Genomic_DNA"/>
</dbReference>
<accession>A0A9P6E5U5</accession>
<evidence type="ECO:0000313" key="2">
    <source>
        <dbReference type="EMBL" id="KAF9522954.1"/>
    </source>
</evidence>
<dbReference type="Proteomes" id="UP000807306">
    <property type="component" value="Unassembled WGS sequence"/>
</dbReference>
<comment type="caution">
    <text evidence="2">The sequence shown here is derived from an EMBL/GenBank/DDBJ whole genome shotgun (WGS) entry which is preliminary data.</text>
</comment>
<evidence type="ECO:0000313" key="3">
    <source>
        <dbReference type="Proteomes" id="UP000807306"/>
    </source>
</evidence>
<evidence type="ECO:0000256" key="1">
    <source>
        <dbReference type="SAM" id="MobiDB-lite"/>
    </source>
</evidence>
<dbReference type="AlphaFoldDB" id="A0A9P6E5U5"/>
<proteinExistence type="predicted"/>